<reference evidence="1 2" key="1">
    <citation type="journal article" date="2017" name="Front. Microbiol.">
        <title>Genome Sequence of Desulfurella amilsii Strain TR1 and Comparative Genomics of Desulfurellaceae Family.</title>
        <authorList>
            <person name="Florentino A.P."/>
            <person name="Stams A.J."/>
            <person name="Sanchez-Andrea I."/>
        </authorList>
    </citation>
    <scope>NUCLEOTIDE SEQUENCE [LARGE SCALE GENOMIC DNA]</scope>
    <source>
        <strain evidence="1 2">TR1</strain>
    </source>
</reference>
<organism evidence="1 2">
    <name type="scientific">Desulfurella amilsii</name>
    <dbReference type="NCBI Taxonomy" id="1562698"/>
    <lineage>
        <taxon>Bacteria</taxon>
        <taxon>Pseudomonadati</taxon>
        <taxon>Campylobacterota</taxon>
        <taxon>Desulfurellia</taxon>
        <taxon>Desulfurellales</taxon>
        <taxon>Desulfurellaceae</taxon>
        <taxon>Desulfurella</taxon>
    </lineage>
</organism>
<accession>A0A1X4XYE1</accession>
<sequence>MKKYSTHTEYMQDRWINFLRRKGYIYYGFGKFIYWDNVLWTSKSDGNRLWVAYDYNSVSGNLFAHVSQASLAVSQKNLDALINIQNSKSEYKIVWRKDSYGEYIASLKKSKFQILQELLEE</sequence>
<evidence type="ECO:0000313" key="1">
    <source>
        <dbReference type="EMBL" id="OSS42533.1"/>
    </source>
</evidence>
<dbReference type="EMBL" id="MDSU01000015">
    <property type="protein sequence ID" value="OSS42533.1"/>
    <property type="molecule type" value="Genomic_DNA"/>
</dbReference>
<keyword evidence="2" id="KW-1185">Reference proteome</keyword>
<protein>
    <submittedName>
        <fullName evidence="1">Uncharacterized protein</fullName>
    </submittedName>
</protein>
<proteinExistence type="predicted"/>
<dbReference type="STRING" id="1562698.DESAMIL20_648"/>
<dbReference type="AlphaFoldDB" id="A0A1X4XYE1"/>
<dbReference type="Proteomes" id="UP000194141">
    <property type="component" value="Unassembled WGS sequence"/>
</dbReference>
<dbReference type="RefSeq" id="WP_086033382.1">
    <property type="nucleotide sequence ID" value="NZ_MDSU01000015.1"/>
</dbReference>
<evidence type="ECO:0000313" key="2">
    <source>
        <dbReference type="Proteomes" id="UP000194141"/>
    </source>
</evidence>
<name>A0A1X4XYE1_9BACT</name>
<gene>
    <name evidence="1" type="ORF">DESAMIL20_648</name>
</gene>
<comment type="caution">
    <text evidence="1">The sequence shown here is derived from an EMBL/GenBank/DDBJ whole genome shotgun (WGS) entry which is preliminary data.</text>
</comment>